<dbReference type="PATRIC" id="fig|1365248.3.peg.5058"/>
<sequence length="39" mass="4722">MHQNNAQINIKFTKSNYLKNEKYFSMQYAKKAINQSKIR</sequence>
<gene>
    <name evidence="1" type="ORF">N473_05430</name>
</gene>
<reference evidence="1 2" key="1">
    <citation type="submission" date="2013-07" db="EMBL/GenBank/DDBJ databases">
        <title>Comparative Genomic and Metabolomic Analysis of Twelve Strains of Pseudoalteromonas luteoviolacea.</title>
        <authorList>
            <person name="Vynne N.G."/>
            <person name="Mansson M."/>
            <person name="Gram L."/>
        </authorList>
    </citation>
    <scope>NUCLEOTIDE SEQUENCE [LARGE SCALE GENOMIC DNA]</scope>
    <source>
        <strain evidence="1 2">CPMOR-1</strain>
    </source>
</reference>
<organism evidence="1 2">
    <name type="scientific">Pseudoalteromonas luteoviolacea CPMOR-1</name>
    <dbReference type="NCBI Taxonomy" id="1365248"/>
    <lineage>
        <taxon>Bacteria</taxon>
        <taxon>Pseudomonadati</taxon>
        <taxon>Pseudomonadota</taxon>
        <taxon>Gammaproteobacteria</taxon>
        <taxon>Alteromonadales</taxon>
        <taxon>Pseudoalteromonadaceae</taxon>
        <taxon>Pseudoalteromonas</taxon>
    </lineage>
</organism>
<proteinExistence type="predicted"/>
<evidence type="ECO:0000313" key="1">
    <source>
        <dbReference type="EMBL" id="KZN58184.1"/>
    </source>
</evidence>
<protein>
    <submittedName>
        <fullName evidence="1">Uncharacterized protein</fullName>
    </submittedName>
</protein>
<dbReference type="EMBL" id="AUYC01000084">
    <property type="protein sequence ID" value="KZN58184.1"/>
    <property type="molecule type" value="Genomic_DNA"/>
</dbReference>
<dbReference type="AlphaFoldDB" id="A0A161YDM6"/>
<name>A0A161YDM6_9GAMM</name>
<accession>A0A161YDM6</accession>
<evidence type="ECO:0000313" key="2">
    <source>
        <dbReference type="Proteomes" id="UP000076486"/>
    </source>
</evidence>
<dbReference type="Proteomes" id="UP000076486">
    <property type="component" value="Unassembled WGS sequence"/>
</dbReference>
<comment type="caution">
    <text evidence="1">The sequence shown here is derived from an EMBL/GenBank/DDBJ whole genome shotgun (WGS) entry which is preliminary data.</text>
</comment>